<evidence type="ECO:0000256" key="10">
    <source>
        <dbReference type="ARBA" id="ARBA00022842"/>
    </source>
</evidence>
<name>A8YC84_MICA7</name>
<dbReference type="PRINTS" id="PR01050">
    <property type="entry name" value="PYRUVTKNASE"/>
</dbReference>
<comment type="catalytic activity">
    <reaction evidence="13">
        <text>pyruvate + ATP = phosphoenolpyruvate + ADP + H(+)</text>
        <dbReference type="Rhea" id="RHEA:18157"/>
        <dbReference type="ChEBI" id="CHEBI:15361"/>
        <dbReference type="ChEBI" id="CHEBI:15378"/>
        <dbReference type="ChEBI" id="CHEBI:30616"/>
        <dbReference type="ChEBI" id="CHEBI:58702"/>
        <dbReference type="ChEBI" id="CHEBI:456216"/>
        <dbReference type="EC" id="2.7.1.40"/>
    </reaction>
</comment>
<comment type="pathway">
    <text evidence="2 13">Carbohydrate degradation; glycolysis; pyruvate from D-glyceraldehyde 3-phosphate: step 5/5.</text>
</comment>
<reference evidence="15" key="1">
    <citation type="submission" date="2007-08" db="EMBL/GenBank/DDBJ databases">
        <authorList>
            <person name="Frangeul L."/>
        </authorList>
    </citation>
    <scope>NUCLEOTIDE SEQUENCE</scope>
    <source>
        <strain evidence="15">PCC 7806</strain>
    </source>
</reference>
<evidence type="ECO:0000256" key="9">
    <source>
        <dbReference type="ARBA" id="ARBA00022840"/>
    </source>
</evidence>
<accession>A8YC84</accession>
<organism evidence="15">
    <name type="scientific">Microcystis aeruginosa (strain PCC 7806)</name>
    <dbReference type="NCBI Taxonomy" id="267872"/>
    <lineage>
        <taxon>Bacteria</taxon>
        <taxon>Bacillati</taxon>
        <taxon>Cyanobacteriota</taxon>
        <taxon>Cyanophyceae</taxon>
        <taxon>Oscillatoriophycideae</taxon>
        <taxon>Chroococcales</taxon>
        <taxon>Microcystaceae</taxon>
        <taxon>Microcystis</taxon>
    </lineage>
</organism>
<gene>
    <name evidence="15" type="ORF">IPF_5643</name>
</gene>
<evidence type="ECO:0000256" key="3">
    <source>
        <dbReference type="ARBA" id="ARBA00008663"/>
    </source>
</evidence>
<dbReference type="UniPathway" id="UPA00109">
    <property type="reaction ID" value="UER00188"/>
</dbReference>
<evidence type="ECO:0000256" key="5">
    <source>
        <dbReference type="ARBA" id="ARBA00022679"/>
    </source>
</evidence>
<dbReference type="InterPro" id="IPR015813">
    <property type="entry name" value="Pyrv/PenolPyrv_kinase-like_dom"/>
</dbReference>
<evidence type="ECO:0000256" key="12">
    <source>
        <dbReference type="ARBA" id="ARBA00023317"/>
    </source>
</evidence>
<comment type="cofactor">
    <cofactor evidence="1">
        <name>K(+)</name>
        <dbReference type="ChEBI" id="CHEBI:29103"/>
    </cofactor>
</comment>
<dbReference type="InterPro" id="IPR040442">
    <property type="entry name" value="Pyrv_kinase-like_dom_sf"/>
</dbReference>
<dbReference type="AlphaFoldDB" id="A8YC84"/>
<evidence type="ECO:0000256" key="7">
    <source>
        <dbReference type="ARBA" id="ARBA00022741"/>
    </source>
</evidence>
<feature type="domain" description="Pyruvate kinase barrel" evidence="14">
    <location>
        <begin position="6"/>
        <end position="205"/>
    </location>
</feature>
<keyword evidence="5 13" id="KW-0808">Transferase</keyword>
<dbReference type="GO" id="GO:0030955">
    <property type="term" value="F:potassium ion binding"/>
    <property type="evidence" value="ECO:0007669"/>
    <property type="project" value="InterPro"/>
</dbReference>
<sequence>MSIITHRTKIVATIGPASNSPEVLKEMIGAGMNVARLNFSHGSYEDHARVVSLLRQISQELDNPITLLQDLQGPKIRVGNLPNGSITINDGDYLTLVPMDEYRGEANTVSIDYPYLAEEAELGEQILLDDGLLELKIVEINGKDLKCQVLEGGILKSRKGVNLPRLNLRLPSMTEKDKQDLEFGLSQGVDWVSLSFVRKGENISRALRHF</sequence>
<dbReference type="Gene3D" id="3.20.20.60">
    <property type="entry name" value="Phosphoenolpyruvate-binding domains"/>
    <property type="match status" value="1"/>
</dbReference>
<keyword evidence="11 13" id="KW-0324">Glycolysis</keyword>
<evidence type="ECO:0000256" key="8">
    <source>
        <dbReference type="ARBA" id="ARBA00022777"/>
    </source>
</evidence>
<evidence type="ECO:0000259" key="14">
    <source>
        <dbReference type="Pfam" id="PF00224"/>
    </source>
</evidence>
<dbReference type="Gene3D" id="2.40.33.10">
    <property type="entry name" value="PK beta-barrel domain-like"/>
    <property type="match status" value="1"/>
</dbReference>
<keyword evidence="10 13" id="KW-0460">Magnesium</keyword>
<evidence type="ECO:0000313" key="15">
    <source>
        <dbReference type="EMBL" id="CAO89122.1"/>
    </source>
</evidence>
<comment type="similarity">
    <text evidence="3 13">Belongs to the pyruvate kinase family.</text>
</comment>
<dbReference type="FunFam" id="2.40.33.10:FF:000001">
    <property type="entry name" value="Pyruvate kinase"/>
    <property type="match status" value="1"/>
</dbReference>
<dbReference type="InterPro" id="IPR001697">
    <property type="entry name" value="Pyr_Knase"/>
</dbReference>
<evidence type="ECO:0000256" key="4">
    <source>
        <dbReference type="ARBA" id="ARBA00012142"/>
    </source>
</evidence>
<dbReference type="InterPro" id="IPR015793">
    <property type="entry name" value="Pyrv_Knase_brl"/>
</dbReference>
<dbReference type="EC" id="2.7.1.40" evidence="4 13"/>
<evidence type="ECO:0000256" key="6">
    <source>
        <dbReference type="ARBA" id="ARBA00022723"/>
    </source>
</evidence>
<protein>
    <recommendedName>
        <fullName evidence="4 13">Pyruvate kinase</fullName>
        <ecNumber evidence="4 13">2.7.1.40</ecNumber>
    </recommendedName>
</protein>
<keyword evidence="7" id="KW-0547">Nucleotide-binding</keyword>
<keyword evidence="8 13" id="KW-0418">Kinase</keyword>
<dbReference type="InterPro" id="IPR015806">
    <property type="entry name" value="Pyrv_Knase_insert_dom_sf"/>
</dbReference>
<evidence type="ECO:0000256" key="13">
    <source>
        <dbReference type="RuleBase" id="RU000504"/>
    </source>
</evidence>
<dbReference type="InterPro" id="IPR011037">
    <property type="entry name" value="Pyrv_Knase-like_insert_dom_sf"/>
</dbReference>
<dbReference type="PANTHER" id="PTHR11817">
    <property type="entry name" value="PYRUVATE KINASE"/>
    <property type="match status" value="1"/>
</dbReference>
<dbReference type="SUPFAM" id="SSF50800">
    <property type="entry name" value="PK beta-barrel domain-like"/>
    <property type="match status" value="1"/>
</dbReference>
<evidence type="ECO:0000256" key="2">
    <source>
        <dbReference type="ARBA" id="ARBA00004997"/>
    </source>
</evidence>
<dbReference type="Pfam" id="PF00224">
    <property type="entry name" value="PK"/>
    <property type="match status" value="1"/>
</dbReference>
<dbReference type="GO" id="GO:0004743">
    <property type="term" value="F:pyruvate kinase activity"/>
    <property type="evidence" value="ECO:0007669"/>
    <property type="project" value="UniProtKB-EC"/>
</dbReference>
<keyword evidence="6" id="KW-0479">Metal-binding</keyword>
<dbReference type="EMBL" id="AM778912">
    <property type="protein sequence ID" value="CAO89122.1"/>
    <property type="molecule type" value="Genomic_DNA"/>
</dbReference>
<proteinExistence type="inferred from homology"/>
<keyword evidence="9" id="KW-0067">ATP-binding</keyword>
<dbReference type="GO" id="GO:0005524">
    <property type="term" value="F:ATP binding"/>
    <property type="evidence" value="ECO:0007669"/>
    <property type="project" value="UniProtKB-KW"/>
</dbReference>
<evidence type="ECO:0000256" key="1">
    <source>
        <dbReference type="ARBA" id="ARBA00001958"/>
    </source>
</evidence>
<keyword evidence="12" id="KW-0670">Pyruvate</keyword>
<dbReference type="GO" id="GO:0016301">
    <property type="term" value="F:kinase activity"/>
    <property type="evidence" value="ECO:0007669"/>
    <property type="project" value="UniProtKB-KW"/>
</dbReference>
<evidence type="ECO:0000256" key="11">
    <source>
        <dbReference type="ARBA" id="ARBA00023152"/>
    </source>
</evidence>
<dbReference type="SUPFAM" id="SSF51621">
    <property type="entry name" value="Phosphoenolpyruvate/pyruvate domain"/>
    <property type="match status" value="1"/>
</dbReference>
<dbReference type="GO" id="GO:0000287">
    <property type="term" value="F:magnesium ion binding"/>
    <property type="evidence" value="ECO:0007669"/>
    <property type="project" value="InterPro"/>
</dbReference>